<keyword evidence="2" id="KW-1185">Reference proteome</keyword>
<dbReference type="Proteomes" id="UP001501578">
    <property type="component" value="Unassembled WGS sequence"/>
</dbReference>
<protein>
    <submittedName>
        <fullName evidence="1">Uncharacterized protein</fullName>
    </submittedName>
</protein>
<dbReference type="EMBL" id="BAAAHQ010000008">
    <property type="protein sequence ID" value="GAA0921494.1"/>
    <property type="molecule type" value="Genomic_DNA"/>
</dbReference>
<accession>A0ABN1P2V2</accession>
<evidence type="ECO:0000313" key="1">
    <source>
        <dbReference type="EMBL" id="GAA0921494.1"/>
    </source>
</evidence>
<comment type="caution">
    <text evidence="1">The sequence shown here is derived from an EMBL/GenBank/DDBJ whole genome shotgun (WGS) entry which is preliminary data.</text>
</comment>
<gene>
    <name evidence="1" type="ORF">GCM10009560_20340</name>
</gene>
<organism evidence="1 2">
    <name type="scientific">Nonomuraea longicatena</name>
    <dbReference type="NCBI Taxonomy" id="83682"/>
    <lineage>
        <taxon>Bacteria</taxon>
        <taxon>Bacillati</taxon>
        <taxon>Actinomycetota</taxon>
        <taxon>Actinomycetes</taxon>
        <taxon>Streptosporangiales</taxon>
        <taxon>Streptosporangiaceae</taxon>
        <taxon>Nonomuraea</taxon>
    </lineage>
</organism>
<name>A0ABN1P2V2_9ACTN</name>
<reference evidence="1 2" key="1">
    <citation type="journal article" date="2019" name="Int. J. Syst. Evol. Microbiol.">
        <title>The Global Catalogue of Microorganisms (GCM) 10K type strain sequencing project: providing services to taxonomists for standard genome sequencing and annotation.</title>
        <authorList>
            <consortium name="The Broad Institute Genomics Platform"/>
            <consortium name="The Broad Institute Genome Sequencing Center for Infectious Disease"/>
            <person name="Wu L."/>
            <person name="Ma J."/>
        </authorList>
    </citation>
    <scope>NUCLEOTIDE SEQUENCE [LARGE SCALE GENOMIC DNA]</scope>
    <source>
        <strain evidence="1 2">JCM 11136</strain>
    </source>
</reference>
<sequence length="117" mass="13618">MSGLDVAVVPAQREPEGRWEGRCSEDYCPAPVSARAYRVSWQVEGKMWVVRFGRSPRVIRLSCRCQPVEYEELAIGGLHWIRRFDRTGDRLVVQVSRETTNRRVSELWDGIMFGYVR</sequence>
<proteinExistence type="predicted"/>
<evidence type="ECO:0000313" key="2">
    <source>
        <dbReference type="Proteomes" id="UP001501578"/>
    </source>
</evidence>
<dbReference type="RefSeq" id="WP_343949493.1">
    <property type="nucleotide sequence ID" value="NZ_BAAAHQ010000008.1"/>
</dbReference>